<dbReference type="AlphaFoldDB" id="A0A146EYL5"/>
<organism evidence="2 3">
    <name type="scientific">Aspergillus kawachii</name>
    <name type="common">White koji mold</name>
    <name type="synonym">Aspergillus awamori var. kawachi</name>
    <dbReference type="NCBI Taxonomy" id="1069201"/>
    <lineage>
        <taxon>Eukaryota</taxon>
        <taxon>Fungi</taxon>
        <taxon>Dikarya</taxon>
        <taxon>Ascomycota</taxon>
        <taxon>Pezizomycotina</taxon>
        <taxon>Eurotiomycetes</taxon>
        <taxon>Eurotiomycetidae</taxon>
        <taxon>Eurotiales</taxon>
        <taxon>Aspergillaceae</taxon>
        <taxon>Aspergillus</taxon>
        <taxon>Aspergillus subgen. Circumdati</taxon>
    </lineage>
</organism>
<name>A0A146EYL5_ASPKA</name>
<protein>
    <submittedName>
        <fullName evidence="2">Uncharacterized protein</fullName>
    </submittedName>
</protein>
<evidence type="ECO:0000313" key="2">
    <source>
        <dbReference type="EMBL" id="GAT19095.1"/>
    </source>
</evidence>
<reference evidence="2 3" key="1">
    <citation type="journal article" date="2016" name="DNA Res.">
        <title>Genome sequence of Aspergillus luchuensis NBRC 4314.</title>
        <authorList>
            <person name="Yamada O."/>
            <person name="Machida M."/>
            <person name="Hosoyama A."/>
            <person name="Goto M."/>
            <person name="Takahashi T."/>
            <person name="Futagami T."/>
            <person name="Yamagata Y."/>
            <person name="Takeuchi M."/>
            <person name="Kobayashi T."/>
            <person name="Koike H."/>
            <person name="Abe K."/>
            <person name="Asai K."/>
            <person name="Arita M."/>
            <person name="Fujita N."/>
            <person name="Fukuda K."/>
            <person name="Higa K."/>
            <person name="Horikawa H."/>
            <person name="Ishikawa T."/>
            <person name="Jinno K."/>
            <person name="Kato Y."/>
            <person name="Kirimura K."/>
            <person name="Mizutani O."/>
            <person name="Nakasone K."/>
            <person name="Sano M."/>
            <person name="Shiraishi Y."/>
            <person name="Tsukahara M."/>
            <person name="Gomi K."/>
        </authorList>
    </citation>
    <scope>NUCLEOTIDE SEQUENCE [LARGE SCALE GENOMIC DNA]</scope>
    <source>
        <strain evidence="2 3">RIB 2604</strain>
    </source>
</reference>
<feature type="region of interest" description="Disordered" evidence="1">
    <location>
        <begin position="47"/>
        <end position="66"/>
    </location>
</feature>
<evidence type="ECO:0000313" key="3">
    <source>
        <dbReference type="Proteomes" id="UP000075230"/>
    </source>
</evidence>
<feature type="compositionally biased region" description="Basic and acidic residues" evidence="1">
    <location>
        <begin position="52"/>
        <end position="66"/>
    </location>
</feature>
<sequence>MCPTSTKDLRRGFLTISIEHQAAFIDHNVRSGILNEFISTFKGITSAQGHSPGDKAAKCEGKEERRPGETDIIGVDHHILHTKTLLDGIKRDEPNVGHAVSVGAARSRPMQVSLRENGGHTRPGGDIHVQDIRHGHNGQSCGRLLRGRTRQMSERARLRPGDEFTRARGTEWAWMNPRVRRGDSSTLAKEKRDTAVATEDIIGMSWHSLTVSNKIL</sequence>
<accession>A0A146EYL5</accession>
<dbReference type="Proteomes" id="UP000075230">
    <property type="component" value="Unassembled WGS sequence"/>
</dbReference>
<dbReference type="EMBL" id="BCWF01000004">
    <property type="protein sequence ID" value="GAT19095.1"/>
    <property type="molecule type" value="Genomic_DNA"/>
</dbReference>
<comment type="caution">
    <text evidence="2">The sequence shown here is derived from an EMBL/GenBank/DDBJ whole genome shotgun (WGS) entry which is preliminary data.</text>
</comment>
<gene>
    <name evidence="2" type="ORF">RIB2604_00400270</name>
</gene>
<proteinExistence type="predicted"/>
<reference evidence="3" key="2">
    <citation type="submission" date="2016-02" db="EMBL/GenBank/DDBJ databases">
        <title>Genome sequencing of Aspergillus luchuensis NBRC 4314.</title>
        <authorList>
            <person name="Yamada O."/>
        </authorList>
    </citation>
    <scope>NUCLEOTIDE SEQUENCE [LARGE SCALE GENOMIC DNA]</scope>
    <source>
        <strain evidence="3">RIB 2604</strain>
    </source>
</reference>
<evidence type="ECO:0000256" key="1">
    <source>
        <dbReference type="SAM" id="MobiDB-lite"/>
    </source>
</evidence>